<keyword evidence="2" id="KW-1185">Reference proteome</keyword>
<sequence>MPHGAGQLTVDSGGLFVKLTFRGTNSSHGSCPSVYETDRGTLVIQGWRVTDSEAIAALTERGLPAHETAVEIPMELLGYFPSDRGLGASASRS</sequence>
<dbReference type="EMBL" id="BAAAYN010000044">
    <property type="protein sequence ID" value="GAA3394511.1"/>
    <property type="molecule type" value="Genomic_DNA"/>
</dbReference>
<organism evidence="1 2">
    <name type="scientific">Cryptosporangium minutisporangium</name>
    <dbReference type="NCBI Taxonomy" id="113569"/>
    <lineage>
        <taxon>Bacteria</taxon>
        <taxon>Bacillati</taxon>
        <taxon>Actinomycetota</taxon>
        <taxon>Actinomycetes</taxon>
        <taxon>Cryptosporangiales</taxon>
        <taxon>Cryptosporangiaceae</taxon>
        <taxon>Cryptosporangium</taxon>
    </lineage>
</organism>
<evidence type="ECO:0000313" key="1">
    <source>
        <dbReference type="EMBL" id="GAA3394511.1"/>
    </source>
</evidence>
<dbReference type="Proteomes" id="UP001501676">
    <property type="component" value="Unassembled WGS sequence"/>
</dbReference>
<proteinExistence type="predicted"/>
<accession>A0ABP6T8R4</accession>
<protein>
    <submittedName>
        <fullName evidence="1">Uncharacterized protein</fullName>
    </submittedName>
</protein>
<name>A0ABP6T8R4_9ACTN</name>
<reference evidence="2" key="1">
    <citation type="journal article" date="2019" name="Int. J. Syst. Evol. Microbiol.">
        <title>The Global Catalogue of Microorganisms (GCM) 10K type strain sequencing project: providing services to taxonomists for standard genome sequencing and annotation.</title>
        <authorList>
            <consortium name="The Broad Institute Genomics Platform"/>
            <consortium name="The Broad Institute Genome Sequencing Center for Infectious Disease"/>
            <person name="Wu L."/>
            <person name="Ma J."/>
        </authorList>
    </citation>
    <scope>NUCLEOTIDE SEQUENCE [LARGE SCALE GENOMIC DNA]</scope>
    <source>
        <strain evidence="2">JCM 9458</strain>
    </source>
</reference>
<evidence type="ECO:0000313" key="2">
    <source>
        <dbReference type="Proteomes" id="UP001501676"/>
    </source>
</evidence>
<comment type="caution">
    <text evidence="1">The sequence shown here is derived from an EMBL/GenBank/DDBJ whole genome shotgun (WGS) entry which is preliminary data.</text>
</comment>
<gene>
    <name evidence="1" type="ORF">GCM10020369_64200</name>
</gene>